<dbReference type="PROSITE" id="PS51257">
    <property type="entry name" value="PROKAR_LIPOPROTEIN"/>
    <property type="match status" value="1"/>
</dbReference>
<proteinExistence type="predicted"/>
<sequence length="129" mass="14478">MKKEISAVVVALLAFALVGCGNRYLKNFRGEAFAKTDRCEVVNVEWLSVKNNETLTMMDLKKSYEDKGYALIGLSNKNKVPLNGRHQDALNKACRKMGGHIALYGDYSSDIFFFRKDIDVFSEEGLGDD</sequence>
<reference evidence="2" key="1">
    <citation type="submission" date="2016-11" db="EMBL/GenBank/DDBJ databases">
        <authorList>
            <person name="Varghese N."/>
            <person name="Submissions S."/>
        </authorList>
    </citation>
    <scope>NUCLEOTIDE SEQUENCE [LARGE SCALE GENOMIC DNA]</scope>
    <source>
        <strain evidence="2">UWOS</strain>
    </source>
</reference>
<accession>A0A1M6V1V9</accession>
<evidence type="ECO:0000313" key="2">
    <source>
        <dbReference type="Proteomes" id="UP000184275"/>
    </source>
</evidence>
<evidence type="ECO:0008006" key="3">
    <source>
        <dbReference type="Google" id="ProtNLM"/>
    </source>
</evidence>
<dbReference type="RefSeq" id="WP_073304563.1">
    <property type="nucleotide sequence ID" value="NZ_FRAW01000016.1"/>
</dbReference>
<dbReference type="Proteomes" id="UP000184275">
    <property type="component" value="Unassembled WGS sequence"/>
</dbReference>
<gene>
    <name evidence="1" type="ORF">SAMN05720469_11643</name>
</gene>
<keyword evidence="2" id="KW-1185">Reference proteome</keyword>
<name>A0A1M6V1V9_9BACT</name>
<evidence type="ECO:0000313" key="1">
    <source>
        <dbReference type="EMBL" id="SHK75418.1"/>
    </source>
</evidence>
<dbReference type="EMBL" id="FRAW01000016">
    <property type="protein sequence ID" value="SHK75418.1"/>
    <property type="molecule type" value="Genomic_DNA"/>
</dbReference>
<protein>
    <recommendedName>
        <fullName evidence="3">Lipoprotein</fullName>
    </recommendedName>
</protein>
<organism evidence="1 2">
    <name type="scientific">Fibrobacter intestinalis</name>
    <dbReference type="NCBI Taxonomy" id="28122"/>
    <lineage>
        <taxon>Bacteria</taxon>
        <taxon>Pseudomonadati</taxon>
        <taxon>Fibrobacterota</taxon>
        <taxon>Fibrobacteria</taxon>
        <taxon>Fibrobacterales</taxon>
        <taxon>Fibrobacteraceae</taxon>
        <taxon>Fibrobacter</taxon>
    </lineage>
</organism>
<dbReference type="AlphaFoldDB" id="A0A1M6V1V9"/>